<name>A0AA90S7E2_9ACTN</name>
<feature type="transmembrane region" description="Helical" evidence="8">
    <location>
        <begin position="423"/>
        <end position="445"/>
    </location>
</feature>
<keyword evidence="5 8" id="KW-1133">Transmembrane helix</keyword>
<feature type="transmembrane region" description="Helical" evidence="8">
    <location>
        <begin position="368"/>
        <end position="388"/>
    </location>
</feature>
<keyword evidence="6 8" id="KW-0472">Membrane</keyword>
<keyword evidence="11" id="KW-1185">Reference proteome</keyword>
<comment type="similarity">
    <text evidence="2">Belongs to the EccD/Snm4 family.</text>
</comment>
<feature type="transmembrane region" description="Helical" evidence="8">
    <location>
        <begin position="289"/>
        <end position="313"/>
    </location>
</feature>
<dbReference type="InterPro" id="IPR006707">
    <property type="entry name" value="T7SS_EccD"/>
</dbReference>
<feature type="region of interest" description="Disordered" evidence="7">
    <location>
        <begin position="1"/>
        <end position="27"/>
    </location>
</feature>
<evidence type="ECO:0000256" key="2">
    <source>
        <dbReference type="ARBA" id="ARBA00006162"/>
    </source>
</evidence>
<evidence type="ECO:0000256" key="1">
    <source>
        <dbReference type="ARBA" id="ARBA00004651"/>
    </source>
</evidence>
<feature type="transmembrane region" description="Helical" evidence="8">
    <location>
        <begin position="173"/>
        <end position="192"/>
    </location>
</feature>
<dbReference type="AlphaFoldDB" id="A0AA90S7E2"/>
<dbReference type="RefSeq" id="WP_305110383.1">
    <property type="nucleotide sequence ID" value="NZ_BAAAII010000009.1"/>
</dbReference>
<feature type="transmembrane region" description="Helical" evidence="8">
    <location>
        <begin position="235"/>
        <end position="253"/>
    </location>
</feature>
<organism evidence="10 11">
    <name type="scientific">Tsukamurella strandjordii</name>
    <dbReference type="NCBI Taxonomy" id="147577"/>
    <lineage>
        <taxon>Bacteria</taxon>
        <taxon>Bacillati</taxon>
        <taxon>Actinomycetota</taxon>
        <taxon>Actinomycetes</taxon>
        <taxon>Mycobacteriales</taxon>
        <taxon>Tsukamurellaceae</taxon>
        <taxon>Tsukamurella</taxon>
    </lineage>
</organism>
<gene>
    <name evidence="10" type="primary">eccD</name>
    <name evidence="10" type="ORF">Q7X28_04245</name>
</gene>
<feature type="transmembrane region" description="Helical" evidence="8">
    <location>
        <begin position="147"/>
        <end position="167"/>
    </location>
</feature>
<dbReference type="Gene3D" id="3.10.20.90">
    <property type="entry name" value="Phosphatidylinositol 3-kinase Catalytic Subunit, Chain A, domain 1"/>
    <property type="match status" value="1"/>
</dbReference>
<dbReference type="InterPro" id="IPR024962">
    <property type="entry name" value="YukD-like"/>
</dbReference>
<evidence type="ECO:0000256" key="8">
    <source>
        <dbReference type="SAM" id="Phobius"/>
    </source>
</evidence>
<protein>
    <submittedName>
        <fullName evidence="10">Type VII secretion integral membrane protein EccD</fullName>
    </submittedName>
</protein>
<evidence type="ECO:0000256" key="7">
    <source>
        <dbReference type="SAM" id="MobiDB-lite"/>
    </source>
</evidence>
<dbReference type="Pfam" id="PF08817">
    <property type="entry name" value="YukD"/>
    <property type="match status" value="1"/>
</dbReference>
<reference evidence="10" key="1">
    <citation type="submission" date="2023-08" db="EMBL/GenBank/DDBJ databases">
        <title>The draft genome of Tsukamurella strandjordii strain 050030.</title>
        <authorList>
            <person name="Zhao F."/>
            <person name="Feng Y."/>
            <person name="Zong Z."/>
        </authorList>
    </citation>
    <scope>NUCLEOTIDE SEQUENCE</scope>
    <source>
        <strain evidence="10">050030</strain>
    </source>
</reference>
<feature type="transmembrane region" description="Helical" evidence="8">
    <location>
        <begin position="500"/>
        <end position="519"/>
    </location>
</feature>
<comment type="caution">
    <text evidence="10">The sequence shown here is derived from an EMBL/GenBank/DDBJ whole genome shotgun (WGS) entry which is preliminary data.</text>
</comment>
<evidence type="ECO:0000256" key="4">
    <source>
        <dbReference type="ARBA" id="ARBA00022692"/>
    </source>
</evidence>
<proteinExistence type="inferred from homology"/>
<dbReference type="NCBIfam" id="TIGR03920">
    <property type="entry name" value="T7SS_EccD"/>
    <property type="match status" value="1"/>
</dbReference>
<feature type="transmembrane region" description="Helical" evidence="8">
    <location>
        <begin position="204"/>
        <end position="223"/>
    </location>
</feature>
<dbReference type="Proteomes" id="UP001178281">
    <property type="component" value="Unassembled WGS sequence"/>
</dbReference>
<dbReference type="EMBL" id="JAUTIX010000001">
    <property type="protein sequence ID" value="MDP0397130.1"/>
    <property type="molecule type" value="Genomic_DNA"/>
</dbReference>
<dbReference type="InterPro" id="IPR044049">
    <property type="entry name" value="EccD_transm"/>
</dbReference>
<evidence type="ECO:0000313" key="10">
    <source>
        <dbReference type="EMBL" id="MDP0397130.1"/>
    </source>
</evidence>
<keyword evidence="4 8" id="KW-0812">Transmembrane</keyword>
<feature type="transmembrane region" description="Helical" evidence="8">
    <location>
        <begin position="260"/>
        <end position="283"/>
    </location>
</feature>
<evidence type="ECO:0000259" key="9">
    <source>
        <dbReference type="Pfam" id="PF19053"/>
    </source>
</evidence>
<dbReference type="PIRSF" id="PIRSF017804">
    <property type="entry name" value="Secretion_EccD1"/>
    <property type="match status" value="1"/>
</dbReference>
<feature type="domain" description="EccD-like transmembrane" evidence="9">
    <location>
        <begin position="150"/>
        <end position="522"/>
    </location>
</feature>
<keyword evidence="3" id="KW-1003">Cell membrane</keyword>
<evidence type="ECO:0000256" key="6">
    <source>
        <dbReference type="ARBA" id="ARBA00023136"/>
    </source>
</evidence>
<accession>A0AA90S7E2</accession>
<evidence type="ECO:0000313" key="11">
    <source>
        <dbReference type="Proteomes" id="UP001178281"/>
    </source>
</evidence>
<feature type="transmembrane region" description="Helical" evidence="8">
    <location>
        <begin position="451"/>
        <end position="472"/>
    </location>
</feature>
<evidence type="ECO:0000256" key="3">
    <source>
        <dbReference type="ARBA" id="ARBA00022475"/>
    </source>
</evidence>
<sequence>MAFPITPGAPGGAPSPDPSGTPTGKPAVPEQVRVLVEVGENSVERSLLARRRLSVVMDSVIPGLEQIFPDHDFSTTGAWTFAREGGTPLSRDKSLADAGVLDGDRLILAETFSNQTFRPLIESTADAIQEFCRQRFRRFSAGTARTLGLIALVLGALVFATLVLVAWNADSSVLWWFPVAALASIGVVSAAVSADRQYHSQQVAYALQLAAAPVLFSAGFVLIPPDGGVDGAFTAANVLTGAILTLIGVVVLGRSSGLGAAVLAGIGLAAAATIVASALFAYTPLGRPAIPAIGVVSGLLLANWVQGWALMLARVRPDALPPPGEDIDRSELDVAYHVDTFDDESTTELARGDENTALERRSRTAAKLLTGFYVAVAGILVVSALTILVPDTRYFWGEVVIAVLVSAICVLRGRTLHDRIHATVFFVAGFLIAAGLSIMLVAAVPSNIGRLAVIVVSTVVLLAFGAGGLLLADRVSAEEGALAKPLSARLMGRIELGEKTAIFAVVLLALWTTRLFAFMRELDLSFLK</sequence>
<dbReference type="GO" id="GO:0005886">
    <property type="term" value="C:plasma membrane"/>
    <property type="evidence" value="ECO:0007669"/>
    <property type="project" value="UniProtKB-SubCell"/>
</dbReference>
<dbReference type="Pfam" id="PF19053">
    <property type="entry name" value="EccD"/>
    <property type="match status" value="1"/>
</dbReference>
<evidence type="ECO:0000256" key="5">
    <source>
        <dbReference type="ARBA" id="ARBA00022989"/>
    </source>
</evidence>
<feature type="transmembrane region" description="Helical" evidence="8">
    <location>
        <begin position="394"/>
        <end position="411"/>
    </location>
</feature>
<comment type="subcellular location">
    <subcellularLocation>
        <location evidence="1">Cell membrane</location>
        <topology evidence="1">Multi-pass membrane protein</topology>
    </subcellularLocation>
</comment>
<feature type="compositionally biased region" description="Low complexity" evidence="7">
    <location>
        <begin position="1"/>
        <end position="12"/>
    </location>
</feature>